<dbReference type="RefSeq" id="WP_114279993.1">
    <property type="nucleotide sequence ID" value="NZ_QPJY01000006.1"/>
</dbReference>
<name>A0A369C786_9GAMM</name>
<evidence type="ECO:0000313" key="2">
    <source>
        <dbReference type="EMBL" id="RCX29769.1"/>
    </source>
</evidence>
<dbReference type="Gene3D" id="1.10.150.650">
    <property type="match status" value="1"/>
</dbReference>
<reference evidence="2 3" key="1">
    <citation type="submission" date="2018-07" db="EMBL/GenBank/DDBJ databases">
        <title>Genomic Encyclopedia of Type Strains, Phase IV (KMG-IV): sequencing the most valuable type-strain genomes for metagenomic binning, comparative biology and taxonomic classification.</title>
        <authorList>
            <person name="Goeker M."/>
        </authorList>
    </citation>
    <scope>NUCLEOTIDE SEQUENCE [LARGE SCALE GENOMIC DNA]</scope>
    <source>
        <strain evidence="2 3">DSM 26407</strain>
    </source>
</reference>
<evidence type="ECO:0000313" key="3">
    <source>
        <dbReference type="Proteomes" id="UP000252707"/>
    </source>
</evidence>
<dbReference type="SUPFAM" id="SSF89550">
    <property type="entry name" value="PHP domain-like"/>
    <property type="match status" value="1"/>
</dbReference>
<gene>
    <name evidence="2" type="ORF">DFQ59_1061</name>
</gene>
<dbReference type="Gene3D" id="3.20.20.140">
    <property type="entry name" value="Metal-dependent hydrolases"/>
    <property type="match status" value="1"/>
</dbReference>
<dbReference type="Pfam" id="PF02811">
    <property type="entry name" value="PHP"/>
    <property type="match status" value="1"/>
</dbReference>
<dbReference type="CDD" id="cd07438">
    <property type="entry name" value="PHP_HisPPase_AMP"/>
    <property type="match status" value="1"/>
</dbReference>
<keyword evidence="3" id="KW-1185">Reference proteome</keyword>
<dbReference type="InterPro" id="IPR016195">
    <property type="entry name" value="Pol/histidinol_Pase-like"/>
</dbReference>
<dbReference type="InterPro" id="IPR052018">
    <property type="entry name" value="PHP_domain"/>
</dbReference>
<evidence type="ECO:0000259" key="1">
    <source>
        <dbReference type="SMART" id="SM00481"/>
    </source>
</evidence>
<protein>
    <recommendedName>
        <fullName evidence="1">Polymerase/histidinol phosphatase N-terminal domain-containing protein</fullName>
    </recommendedName>
</protein>
<feature type="domain" description="Polymerase/histidinol phosphatase N-terminal" evidence="1">
    <location>
        <begin position="12"/>
        <end position="77"/>
    </location>
</feature>
<accession>A0A369C786</accession>
<dbReference type="EMBL" id="QPJY01000006">
    <property type="protein sequence ID" value="RCX29769.1"/>
    <property type="molecule type" value="Genomic_DNA"/>
</dbReference>
<comment type="caution">
    <text evidence="2">The sequence shown here is derived from an EMBL/GenBank/DDBJ whole genome shotgun (WGS) entry which is preliminary data.</text>
</comment>
<proteinExistence type="predicted"/>
<dbReference type="GO" id="GO:0004534">
    <property type="term" value="F:5'-3' RNA exonuclease activity"/>
    <property type="evidence" value="ECO:0007669"/>
    <property type="project" value="TreeGrafter"/>
</dbReference>
<dbReference type="AlphaFoldDB" id="A0A369C786"/>
<dbReference type="PANTHER" id="PTHR42924">
    <property type="entry name" value="EXONUCLEASE"/>
    <property type="match status" value="1"/>
</dbReference>
<dbReference type="OrthoDB" id="9804333at2"/>
<dbReference type="SMART" id="SM00481">
    <property type="entry name" value="POLIIIAc"/>
    <property type="match status" value="1"/>
</dbReference>
<dbReference type="PANTHER" id="PTHR42924:SF3">
    <property type="entry name" value="POLYMERASE_HISTIDINOL PHOSPHATASE N-TERMINAL DOMAIN-CONTAINING PROTEIN"/>
    <property type="match status" value="1"/>
</dbReference>
<sequence length="294" mass="31661">MTDLWVKGRACYDLHTHTTASDGLLTPSELTARAREAGVTVLAVTDHDCVDGVAEARLAAQGTALQVVPGVEISVTWKKGLVHVVGLRVDPDHPELRAGLARLQEQRLARAEEMDRRLNRCGIMGALAGAREHAGLGQIGRAHFARHLVAAGHATDMQHAFVRYLRPGRPAYVPSEWASLEEAVAWIRASGGEAVIAHPARYRLKPGRLRQLLQAFLECGGIGLEVVSGVQSAEETRTMAELARRFGLLASAGSDFHAPGAWSELGRLPPMPTGCRPIWADWNLDAPAPARSPA</sequence>
<organism evidence="2 3">
    <name type="scientific">Thioalbus denitrificans</name>
    <dbReference type="NCBI Taxonomy" id="547122"/>
    <lineage>
        <taxon>Bacteria</taxon>
        <taxon>Pseudomonadati</taxon>
        <taxon>Pseudomonadota</taxon>
        <taxon>Gammaproteobacteria</taxon>
        <taxon>Chromatiales</taxon>
        <taxon>Ectothiorhodospiraceae</taxon>
        <taxon>Thioalbus</taxon>
    </lineage>
</organism>
<dbReference type="Proteomes" id="UP000252707">
    <property type="component" value="Unassembled WGS sequence"/>
</dbReference>
<dbReference type="InterPro" id="IPR004013">
    <property type="entry name" value="PHP_dom"/>
</dbReference>
<dbReference type="GO" id="GO:0035312">
    <property type="term" value="F:5'-3' DNA exonuclease activity"/>
    <property type="evidence" value="ECO:0007669"/>
    <property type="project" value="TreeGrafter"/>
</dbReference>
<dbReference type="InterPro" id="IPR003141">
    <property type="entry name" value="Pol/His_phosphatase_N"/>
</dbReference>